<gene>
    <name evidence="1" type="ORF">TCM_004255</name>
</gene>
<dbReference type="Proteomes" id="UP000026915">
    <property type="component" value="Chromosome 1"/>
</dbReference>
<reference evidence="1 2" key="1">
    <citation type="journal article" date="2013" name="Genome Biol.">
        <title>The genome sequence of the most widely cultivated cacao type and its use to identify candidate genes regulating pod color.</title>
        <authorList>
            <person name="Motamayor J.C."/>
            <person name="Mockaitis K."/>
            <person name="Schmutz J."/>
            <person name="Haiminen N."/>
            <person name="Iii D.L."/>
            <person name="Cornejo O."/>
            <person name="Findley S.D."/>
            <person name="Zheng P."/>
            <person name="Utro F."/>
            <person name="Royaert S."/>
            <person name="Saski C."/>
            <person name="Jenkins J."/>
            <person name="Podicheti R."/>
            <person name="Zhao M."/>
            <person name="Scheffler B.E."/>
            <person name="Stack J.C."/>
            <person name="Feltus F.A."/>
            <person name="Mustiga G.M."/>
            <person name="Amores F."/>
            <person name="Phillips W."/>
            <person name="Marelli J.P."/>
            <person name="May G.D."/>
            <person name="Shapiro H."/>
            <person name="Ma J."/>
            <person name="Bustamante C.D."/>
            <person name="Schnell R.J."/>
            <person name="Main D."/>
            <person name="Gilbert D."/>
            <person name="Parida L."/>
            <person name="Kuhn D.N."/>
        </authorList>
    </citation>
    <scope>NUCLEOTIDE SEQUENCE [LARGE SCALE GENOMIC DNA]</scope>
    <source>
        <strain evidence="2">cv. Matina 1-6</strain>
    </source>
</reference>
<dbReference type="InParanoid" id="A0A061DRB0"/>
<evidence type="ECO:0000313" key="1">
    <source>
        <dbReference type="EMBL" id="EOX94621.1"/>
    </source>
</evidence>
<name>A0A061DRB0_THECC</name>
<accession>A0A061DRB0</accession>
<proteinExistence type="predicted"/>
<organism evidence="1 2">
    <name type="scientific">Theobroma cacao</name>
    <name type="common">Cacao</name>
    <name type="synonym">Cocoa</name>
    <dbReference type="NCBI Taxonomy" id="3641"/>
    <lineage>
        <taxon>Eukaryota</taxon>
        <taxon>Viridiplantae</taxon>
        <taxon>Streptophyta</taxon>
        <taxon>Embryophyta</taxon>
        <taxon>Tracheophyta</taxon>
        <taxon>Spermatophyta</taxon>
        <taxon>Magnoliopsida</taxon>
        <taxon>eudicotyledons</taxon>
        <taxon>Gunneridae</taxon>
        <taxon>Pentapetalae</taxon>
        <taxon>rosids</taxon>
        <taxon>malvids</taxon>
        <taxon>Malvales</taxon>
        <taxon>Malvaceae</taxon>
        <taxon>Byttnerioideae</taxon>
        <taxon>Theobroma</taxon>
    </lineage>
</organism>
<sequence>MKEASFKIVLAFCEFKLSKKFYEPIRLLLCTACFTVTTTHQINLILAFPQLVIAEDSMRGRDCRCKL</sequence>
<evidence type="ECO:0000313" key="2">
    <source>
        <dbReference type="Proteomes" id="UP000026915"/>
    </source>
</evidence>
<dbReference type="AlphaFoldDB" id="A0A061DRB0"/>
<dbReference type="Gramene" id="EOX94621">
    <property type="protein sequence ID" value="EOX94621"/>
    <property type="gene ID" value="TCM_004255"/>
</dbReference>
<dbReference type="HOGENOM" id="CLU_2817575_0_0_1"/>
<dbReference type="EMBL" id="CM001879">
    <property type="protein sequence ID" value="EOX94621.1"/>
    <property type="molecule type" value="Genomic_DNA"/>
</dbReference>
<keyword evidence="2" id="KW-1185">Reference proteome</keyword>
<protein>
    <submittedName>
        <fullName evidence="1">Uncharacterized protein</fullName>
    </submittedName>
</protein>